<gene>
    <name evidence="1" type="ORF">V6N12_001427</name>
</gene>
<evidence type="ECO:0000313" key="1">
    <source>
        <dbReference type="EMBL" id="KAK8489853.1"/>
    </source>
</evidence>
<proteinExistence type="predicted"/>
<comment type="caution">
    <text evidence="1">The sequence shown here is derived from an EMBL/GenBank/DDBJ whole genome shotgun (WGS) entry which is preliminary data.</text>
</comment>
<accession>A0ABR2AA98</accession>
<keyword evidence="2" id="KW-1185">Reference proteome</keyword>
<dbReference type="EMBL" id="JBBPBM010000891">
    <property type="protein sequence ID" value="KAK8489853.1"/>
    <property type="molecule type" value="Genomic_DNA"/>
</dbReference>
<evidence type="ECO:0000313" key="2">
    <source>
        <dbReference type="Proteomes" id="UP001472677"/>
    </source>
</evidence>
<sequence>MLIYLFGFISITNFLSNGSKLPKEHISLSLNGELGFKSFGDGKAIAVDDEMDYSEQVCIVKNLDNGEAFVVNDIREDEMWNKFKEVGTRIMSI</sequence>
<organism evidence="1 2">
    <name type="scientific">Hibiscus sabdariffa</name>
    <name type="common">roselle</name>
    <dbReference type="NCBI Taxonomy" id="183260"/>
    <lineage>
        <taxon>Eukaryota</taxon>
        <taxon>Viridiplantae</taxon>
        <taxon>Streptophyta</taxon>
        <taxon>Embryophyta</taxon>
        <taxon>Tracheophyta</taxon>
        <taxon>Spermatophyta</taxon>
        <taxon>Magnoliopsida</taxon>
        <taxon>eudicotyledons</taxon>
        <taxon>Gunneridae</taxon>
        <taxon>Pentapetalae</taxon>
        <taxon>rosids</taxon>
        <taxon>malvids</taxon>
        <taxon>Malvales</taxon>
        <taxon>Malvaceae</taxon>
        <taxon>Malvoideae</taxon>
        <taxon>Hibiscus</taxon>
    </lineage>
</organism>
<protein>
    <submittedName>
        <fullName evidence="1">Uncharacterized protein</fullName>
    </submittedName>
</protein>
<name>A0ABR2AA98_9ROSI</name>
<reference evidence="1 2" key="1">
    <citation type="journal article" date="2024" name="G3 (Bethesda)">
        <title>Genome assembly of Hibiscus sabdariffa L. provides insights into metabolisms of medicinal natural products.</title>
        <authorList>
            <person name="Kim T."/>
        </authorList>
    </citation>
    <scope>NUCLEOTIDE SEQUENCE [LARGE SCALE GENOMIC DNA]</scope>
    <source>
        <strain evidence="1">TK-2024</strain>
        <tissue evidence="1">Old leaves</tissue>
    </source>
</reference>
<dbReference type="Proteomes" id="UP001472677">
    <property type="component" value="Unassembled WGS sequence"/>
</dbReference>